<comment type="subunit">
    <text evidence="7">Homodimer.</text>
</comment>
<dbReference type="GO" id="GO:0006168">
    <property type="term" value="P:adenine salvage"/>
    <property type="evidence" value="ECO:0007669"/>
    <property type="project" value="InterPro"/>
</dbReference>
<protein>
    <recommendedName>
        <fullName evidence="9">Adenine phosphoribosyltransferase</fullName>
        <ecNumber evidence="8">2.4.2.7</ecNumber>
    </recommendedName>
</protein>
<dbReference type="InterPro" id="IPR050054">
    <property type="entry name" value="UPRTase/APRTase"/>
</dbReference>
<evidence type="ECO:0000313" key="16">
    <source>
        <dbReference type="EMBL" id="ODV96740.1"/>
    </source>
</evidence>
<dbReference type="PANTHER" id="PTHR32315:SF3">
    <property type="entry name" value="ADENINE PHOSPHORIBOSYLTRANSFERASE"/>
    <property type="match status" value="1"/>
</dbReference>
<dbReference type="GO" id="GO:0005737">
    <property type="term" value="C:cytoplasm"/>
    <property type="evidence" value="ECO:0007669"/>
    <property type="project" value="UniProtKB-SubCell"/>
</dbReference>
<dbReference type="InterPro" id="IPR005764">
    <property type="entry name" value="Ade_phspho_trans"/>
</dbReference>
<evidence type="ECO:0000256" key="3">
    <source>
        <dbReference type="ARBA" id="ARBA00003968"/>
    </source>
</evidence>
<evidence type="ECO:0000256" key="2">
    <source>
        <dbReference type="ARBA" id="ARBA00001946"/>
    </source>
</evidence>
<evidence type="ECO:0000256" key="8">
    <source>
        <dbReference type="ARBA" id="ARBA00011893"/>
    </source>
</evidence>
<evidence type="ECO:0000256" key="4">
    <source>
        <dbReference type="ARBA" id="ARBA00004496"/>
    </source>
</evidence>
<dbReference type="CDD" id="cd06223">
    <property type="entry name" value="PRTases_typeI"/>
    <property type="match status" value="1"/>
</dbReference>
<dbReference type="HAMAP" id="MF_00004">
    <property type="entry name" value="Aden_phosphoribosyltr"/>
    <property type="match status" value="1"/>
</dbReference>
<sequence length="194" mass="21491">MSQTPEEVSEVIAIAQELKSALHQYPNFPTPGILFEDFLPIFRSPDLFNKMIRAFKIHLDETFPNIKIDYIVGLEARGFLFAPTLALAMDAGFVPIRKKGKLPSKLATAKFTKEYGEDYFQIQLESIPEGSNVVIVDDILATGGSASAAGNLIQQCKGNILEFDFVMELDFLNGRSKLPAPTYTLLSGQSEQLK</sequence>
<evidence type="ECO:0000256" key="7">
    <source>
        <dbReference type="ARBA" id="ARBA00011738"/>
    </source>
</evidence>
<evidence type="ECO:0000256" key="13">
    <source>
        <dbReference type="ARBA" id="ARBA00022726"/>
    </source>
</evidence>
<keyword evidence="12" id="KW-0808">Transferase</keyword>
<evidence type="ECO:0000256" key="11">
    <source>
        <dbReference type="ARBA" id="ARBA00022676"/>
    </source>
</evidence>
<organism evidence="16 17">
    <name type="scientific">Pachysolen tannophilus NRRL Y-2460</name>
    <dbReference type="NCBI Taxonomy" id="669874"/>
    <lineage>
        <taxon>Eukaryota</taxon>
        <taxon>Fungi</taxon>
        <taxon>Dikarya</taxon>
        <taxon>Ascomycota</taxon>
        <taxon>Saccharomycotina</taxon>
        <taxon>Pichiomycetes</taxon>
        <taxon>Pachysolenaceae</taxon>
        <taxon>Pachysolen</taxon>
    </lineage>
</organism>
<comment type="catalytic activity">
    <reaction evidence="1">
        <text>AMP + diphosphate = 5-phospho-alpha-D-ribose 1-diphosphate + adenine</text>
        <dbReference type="Rhea" id="RHEA:16609"/>
        <dbReference type="ChEBI" id="CHEBI:16708"/>
        <dbReference type="ChEBI" id="CHEBI:33019"/>
        <dbReference type="ChEBI" id="CHEBI:58017"/>
        <dbReference type="ChEBI" id="CHEBI:456215"/>
        <dbReference type="EC" id="2.4.2.7"/>
    </reaction>
</comment>
<dbReference type="GO" id="GO:0006166">
    <property type="term" value="P:purine ribonucleoside salvage"/>
    <property type="evidence" value="ECO:0007669"/>
    <property type="project" value="UniProtKB-KW"/>
</dbReference>
<evidence type="ECO:0000256" key="5">
    <source>
        <dbReference type="ARBA" id="ARBA00004659"/>
    </source>
</evidence>
<dbReference type="STRING" id="669874.A0A1E4TYA2"/>
<dbReference type="NCBIfam" id="TIGR01090">
    <property type="entry name" value="apt"/>
    <property type="match status" value="1"/>
</dbReference>
<dbReference type="InterPro" id="IPR000836">
    <property type="entry name" value="PRTase_dom"/>
</dbReference>
<dbReference type="SUPFAM" id="SSF53271">
    <property type="entry name" value="PRTase-like"/>
    <property type="match status" value="1"/>
</dbReference>
<dbReference type="EMBL" id="KV454012">
    <property type="protein sequence ID" value="ODV96740.1"/>
    <property type="molecule type" value="Genomic_DNA"/>
</dbReference>
<evidence type="ECO:0000313" key="15">
    <source>
        <dbReference type="EMBL" id="ODV96739.1"/>
    </source>
</evidence>
<comment type="function">
    <text evidence="3">Catalyzes a salvage reaction resulting in the formation of AMP, that is energically less costly than de novo synthesis.</text>
</comment>
<comment type="cofactor">
    <cofactor evidence="2">
        <name>Mg(2+)</name>
        <dbReference type="ChEBI" id="CHEBI:18420"/>
    </cofactor>
</comment>
<evidence type="ECO:0000256" key="9">
    <source>
        <dbReference type="ARBA" id="ARBA00017366"/>
    </source>
</evidence>
<reference evidence="17" key="2">
    <citation type="submission" date="2016-05" db="EMBL/GenBank/DDBJ databases">
        <title>Comparative genomics of biotechnologically important yeasts.</title>
        <authorList>
            <consortium name="DOE Joint Genome Institute"/>
            <person name="Riley R."/>
            <person name="Haridas S."/>
            <person name="Wolfe K.H."/>
            <person name="Lopes M.R."/>
            <person name="Hittinger C.T."/>
            <person name="Goker M."/>
            <person name="Salamov A."/>
            <person name="Wisecaver J."/>
            <person name="Long T.M."/>
            <person name="Aerts A.L."/>
            <person name="Barry K."/>
            <person name="Choi C."/>
            <person name="Clum A."/>
            <person name="Coughlan A.Y."/>
            <person name="Deshpande S."/>
            <person name="Douglass A.P."/>
            <person name="Hanson S.J."/>
            <person name="Klenk H.-P."/>
            <person name="Labutti K."/>
            <person name="Lapidus A."/>
            <person name="Lindquist E."/>
            <person name="Lipzen A."/>
            <person name="Meier-Kolthoff J.P."/>
            <person name="Ohm R.A."/>
            <person name="Otillar R.P."/>
            <person name="Pangilinan J."/>
            <person name="Peng Y."/>
            <person name="Rokas A."/>
            <person name="Rosa C.A."/>
            <person name="Scheuner C."/>
            <person name="Sibirny A.A."/>
            <person name="Slot J.C."/>
            <person name="Stielow J.B."/>
            <person name="Sun H."/>
            <person name="Kurtzman C.P."/>
            <person name="Blackwell M."/>
            <person name="Grigoriev I.V."/>
            <person name="Jeffries T.W."/>
        </authorList>
    </citation>
    <scope>NUCLEOTIDE SEQUENCE [LARGE SCALE GENOMIC DNA]</scope>
    <source>
        <strain evidence="17">NRRL Y-2460</strain>
    </source>
</reference>
<evidence type="ECO:0000256" key="10">
    <source>
        <dbReference type="ARBA" id="ARBA00022490"/>
    </source>
</evidence>
<keyword evidence="13" id="KW-0660">Purine salvage</keyword>
<dbReference type="PANTHER" id="PTHR32315">
    <property type="entry name" value="ADENINE PHOSPHORIBOSYLTRANSFERASE"/>
    <property type="match status" value="1"/>
</dbReference>
<feature type="domain" description="Phosphoribosyltransferase" evidence="14">
    <location>
        <begin position="44"/>
        <end position="158"/>
    </location>
</feature>
<evidence type="ECO:0000313" key="17">
    <source>
        <dbReference type="Proteomes" id="UP000094236"/>
    </source>
</evidence>
<comment type="pathway">
    <text evidence="5">Purine metabolism; AMP biosynthesis via salvage pathway; AMP from adenine: step 1/1.</text>
</comment>
<name>A0A1E4TYA2_PACTA</name>
<dbReference type="Proteomes" id="UP000094236">
    <property type="component" value="Unassembled WGS sequence"/>
</dbReference>
<keyword evidence="11" id="KW-0328">Glycosyltransferase</keyword>
<dbReference type="AlphaFoldDB" id="A0A1E4TYA2"/>
<dbReference type="GO" id="GO:0003999">
    <property type="term" value="F:adenine phosphoribosyltransferase activity"/>
    <property type="evidence" value="ECO:0007669"/>
    <property type="project" value="UniProtKB-EC"/>
</dbReference>
<dbReference type="EMBL" id="KV454012">
    <property type="protein sequence ID" value="ODV96739.1"/>
    <property type="molecule type" value="Genomic_DNA"/>
</dbReference>
<comment type="subcellular location">
    <subcellularLocation>
        <location evidence="4">Cytoplasm</location>
    </subcellularLocation>
</comment>
<proteinExistence type="inferred from homology"/>
<gene>
    <name evidence="15" type="ORF">PACTADRAFT_32238</name>
    <name evidence="16" type="ORF">PACTADRAFT_48556</name>
</gene>
<reference evidence="16" key="1">
    <citation type="journal article" date="2016" name="Proc. Natl. Acad. Sci. U.S.A.">
        <title>Comparative genomics of biotechnologically important yeasts.</title>
        <authorList>
            <person name="Riley R."/>
            <person name="Haridas S."/>
            <person name="Wolfe K.H."/>
            <person name="Lopes M.R."/>
            <person name="Hittinger C.T."/>
            <person name="Goeker M."/>
            <person name="Salamov A.A."/>
            <person name="Wisecaver J.H."/>
            <person name="Long T.M."/>
            <person name="Calvey C.H."/>
            <person name="Aerts A.L."/>
            <person name="Barry K.W."/>
            <person name="Choi C."/>
            <person name="Clum A."/>
            <person name="Coughlan A.Y."/>
            <person name="Deshpande S."/>
            <person name="Douglass A.P."/>
            <person name="Hanson S.J."/>
            <person name="Klenk H.-P."/>
            <person name="LaButti K.M."/>
            <person name="Lapidus A."/>
            <person name="Lindquist E.A."/>
            <person name="Lipzen A.M."/>
            <person name="Meier-Kolthoff J.P."/>
            <person name="Ohm R.A."/>
            <person name="Otillar R.P."/>
            <person name="Pangilinan J.L."/>
            <person name="Peng Y."/>
            <person name="Rokas A."/>
            <person name="Rosa C.A."/>
            <person name="Scheuner C."/>
            <person name="Sibirny A.A."/>
            <person name="Slot J.C."/>
            <person name="Stielow J.B."/>
            <person name="Sun H."/>
            <person name="Kurtzman C.P."/>
            <person name="Blackwell M."/>
            <person name="Grigoriev I.V."/>
            <person name="Jeffries T.W."/>
        </authorList>
    </citation>
    <scope>NUCLEOTIDE SEQUENCE</scope>
    <source>
        <strain evidence="16">NRRL Y-2460</strain>
    </source>
</reference>
<evidence type="ECO:0000259" key="14">
    <source>
        <dbReference type="Pfam" id="PF00156"/>
    </source>
</evidence>
<dbReference type="UniPathway" id="UPA00588">
    <property type="reaction ID" value="UER00646"/>
</dbReference>
<dbReference type="Gene3D" id="3.40.50.2020">
    <property type="match status" value="1"/>
</dbReference>
<dbReference type="FunFam" id="3.40.50.2020:FF:000004">
    <property type="entry name" value="Adenine phosphoribosyltransferase"/>
    <property type="match status" value="1"/>
</dbReference>
<dbReference type="GO" id="GO:0002055">
    <property type="term" value="F:adenine binding"/>
    <property type="evidence" value="ECO:0007669"/>
    <property type="project" value="TreeGrafter"/>
</dbReference>
<dbReference type="OrthoDB" id="363185at2759"/>
<dbReference type="InterPro" id="IPR029057">
    <property type="entry name" value="PRTase-like"/>
</dbReference>
<evidence type="ECO:0000256" key="1">
    <source>
        <dbReference type="ARBA" id="ARBA00000868"/>
    </source>
</evidence>
<comment type="similarity">
    <text evidence="6">Belongs to the purine/pyrimidine phosphoribosyltransferase family.</text>
</comment>
<dbReference type="EC" id="2.4.2.7" evidence="8"/>
<keyword evidence="10" id="KW-0963">Cytoplasm</keyword>
<dbReference type="Pfam" id="PF00156">
    <property type="entry name" value="Pribosyltran"/>
    <property type="match status" value="1"/>
</dbReference>
<evidence type="ECO:0000256" key="12">
    <source>
        <dbReference type="ARBA" id="ARBA00022679"/>
    </source>
</evidence>
<dbReference type="GO" id="GO:0044209">
    <property type="term" value="P:AMP salvage"/>
    <property type="evidence" value="ECO:0007669"/>
    <property type="project" value="UniProtKB-UniPathway"/>
</dbReference>
<dbReference type="NCBIfam" id="NF002636">
    <property type="entry name" value="PRK02304.1-5"/>
    <property type="match status" value="1"/>
</dbReference>
<accession>A0A1E4TYA2</accession>
<evidence type="ECO:0000256" key="6">
    <source>
        <dbReference type="ARBA" id="ARBA00008391"/>
    </source>
</evidence>
<dbReference type="GO" id="GO:0016208">
    <property type="term" value="F:AMP binding"/>
    <property type="evidence" value="ECO:0007669"/>
    <property type="project" value="TreeGrafter"/>
</dbReference>
<keyword evidence="17" id="KW-1185">Reference proteome</keyword>